<keyword evidence="3 5" id="KW-0804">Transcription</keyword>
<evidence type="ECO:0000259" key="7">
    <source>
        <dbReference type="Pfam" id="PF22536"/>
    </source>
</evidence>
<dbReference type="PANTHER" id="PTHR12949">
    <property type="entry name" value="RNA POLYMERASE III DNA DIRECTED -RELATED"/>
    <property type="match status" value="1"/>
</dbReference>
<dbReference type="PANTHER" id="PTHR12949:SF0">
    <property type="entry name" value="DNA-DIRECTED RNA POLYMERASE III SUBUNIT RPC3"/>
    <property type="match status" value="1"/>
</dbReference>
<proteinExistence type="inferred from homology"/>
<sequence>SFDYNQKGFIIYQIQADAVLWRVRFPKYIYCAKTLYGDAAELLVEEMLVKGQSSMSELIENVTNKLNEALDSAGHPRIADNFVRDKFTSLVQTHFLQRCPDPLRNEEDRKSSGDDSEPAIKRKRTSSSTNEKAGEVLRTMLRVSETKTDPLATVTSAVTVTEIFHALPKDMQLTRNLLEIYISMLNDDSVNLYKALTKLATSHIESVVQERFGSKSLRIFKLLLMKKHLEQKQIEDCAMISSKEAKDLLYTMFAQNFVQMTEISKTPDHAPSRTFYLFRVEIDQVARMILQRCYKAQFNAMVRRDIELNENKRLLEKQERVDAIIASLTQNGADNAQLEEIEQTITPPEKEQIKKVKNMVQM</sequence>
<gene>
    <name evidence="8" type="ORF">KUTeg_018284</name>
</gene>
<comment type="subunit">
    <text evidence="5">Component of the RNA polymerase III (Pol III) complex consisting of 17 subunits.</text>
</comment>
<comment type="caution">
    <text evidence="8">The sequence shown here is derived from an EMBL/GenBank/DDBJ whole genome shotgun (WGS) entry which is preliminary data.</text>
</comment>
<evidence type="ECO:0000313" key="9">
    <source>
        <dbReference type="Proteomes" id="UP001217089"/>
    </source>
</evidence>
<evidence type="ECO:0000256" key="1">
    <source>
        <dbReference type="ARBA" id="ARBA00004123"/>
    </source>
</evidence>
<dbReference type="Gene3D" id="6.10.140.1450">
    <property type="match status" value="1"/>
</dbReference>
<name>A0ABQ9EHI0_TEGGR</name>
<feature type="non-terminal residue" evidence="8">
    <location>
        <position position="1"/>
    </location>
</feature>
<feature type="domain" description="DNA-directed RNA polymerase III subunit RPC3 winged-helix" evidence="7">
    <location>
        <begin position="204"/>
        <end position="280"/>
    </location>
</feature>
<evidence type="ECO:0000256" key="6">
    <source>
        <dbReference type="SAM" id="MobiDB-lite"/>
    </source>
</evidence>
<keyword evidence="4 5" id="KW-0539">Nucleus</keyword>
<protein>
    <recommendedName>
        <fullName evidence="5">DNA-directed RNA polymerase III subunit RPC3</fullName>
        <shortName evidence="5">RNA polymerase III subunit C3</shortName>
    </recommendedName>
</protein>
<evidence type="ECO:0000256" key="4">
    <source>
        <dbReference type="ARBA" id="ARBA00023242"/>
    </source>
</evidence>
<evidence type="ECO:0000256" key="2">
    <source>
        <dbReference type="ARBA" id="ARBA00022478"/>
    </source>
</evidence>
<evidence type="ECO:0000313" key="8">
    <source>
        <dbReference type="EMBL" id="KAJ8304701.1"/>
    </source>
</evidence>
<comment type="function">
    <text evidence="5">DNA-dependent RNA polymerase catalyzes the transcription of DNA into RNA using the four ribonucleoside triphosphates as substrates. Specific core component of RNA polymerase III which synthesizes small RNAs, such as 5S rRNA and tRNAs.</text>
</comment>
<feature type="compositionally biased region" description="Basic and acidic residues" evidence="6">
    <location>
        <begin position="101"/>
        <end position="113"/>
    </location>
</feature>
<dbReference type="InterPro" id="IPR039748">
    <property type="entry name" value="RPC3"/>
</dbReference>
<keyword evidence="2 5" id="KW-0240">DNA-directed RNA polymerase</keyword>
<dbReference type="Pfam" id="PF20912">
    <property type="entry name" value="RPC3_helical"/>
    <property type="match status" value="1"/>
</dbReference>
<keyword evidence="9" id="KW-1185">Reference proteome</keyword>
<accession>A0ABQ9EHI0</accession>
<dbReference type="Gene3D" id="1.10.10.10">
    <property type="entry name" value="Winged helix-like DNA-binding domain superfamily/Winged helix DNA-binding domain"/>
    <property type="match status" value="2"/>
</dbReference>
<organism evidence="8 9">
    <name type="scientific">Tegillarca granosa</name>
    <name type="common">Malaysian cockle</name>
    <name type="synonym">Anadara granosa</name>
    <dbReference type="NCBI Taxonomy" id="220873"/>
    <lineage>
        <taxon>Eukaryota</taxon>
        <taxon>Metazoa</taxon>
        <taxon>Spiralia</taxon>
        <taxon>Lophotrochozoa</taxon>
        <taxon>Mollusca</taxon>
        <taxon>Bivalvia</taxon>
        <taxon>Autobranchia</taxon>
        <taxon>Pteriomorphia</taxon>
        <taxon>Arcoida</taxon>
        <taxon>Arcoidea</taxon>
        <taxon>Arcidae</taxon>
        <taxon>Tegillarca</taxon>
    </lineage>
</organism>
<dbReference type="Proteomes" id="UP001217089">
    <property type="component" value="Unassembled WGS sequence"/>
</dbReference>
<dbReference type="Pfam" id="PF22536">
    <property type="entry name" value="WHD_POLR3C"/>
    <property type="match status" value="1"/>
</dbReference>
<feature type="region of interest" description="Disordered" evidence="6">
    <location>
        <begin position="101"/>
        <end position="134"/>
    </location>
</feature>
<reference evidence="8 9" key="1">
    <citation type="submission" date="2022-12" db="EMBL/GenBank/DDBJ databases">
        <title>Chromosome-level genome of Tegillarca granosa.</title>
        <authorList>
            <person name="Kim J."/>
        </authorList>
    </citation>
    <scope>NUCLEOTIDE SEQUENCE [LARGE SCALE GENOMIC DNA]</scope>
    <source>
        <strain evidence="8">Teg-2019</strain>
        <tissue evidence="8">Adductor muscle</tissue>
    </source>
</reference>
<comment type="subcellular location">
    <subcellularLocation>
        <location evidence="1 5">Nucleus</location>
    </subcellularLocation>
</comment>
<evidence type="ECO:0000256" key="3">
    <source>
        <dbReference type="ARBA" id="ARBA00023163"/>
    </source>
</evidence>
<dbReference type="InterPro" id="IPR036388">
    <property type="entry name" value="WH-like_DNA-bd_sf"/>
</dbReference>
<evidence type="ECO:0000256" key="5">
    <source>
        <dbReference type="RuleBase" id="RU367076"/>
    </source>
</evidence>
<dbReference type="InterPro" id="IPR055207">
    <property type="entry name" value="POLR3C_WHD"/>
</dbReference>
<dbReference type="EMBL" id="JARBDR010000903">
    <property type="protein sequence ID" value="KAJ8304701.1"/>
    <property type="molecule type" value="Genomic_DNA"/>
</dbReference>
<comment type="similarity">
    <text evidence="5">Belongs to the eukaryotic RPC3/POLR3C RNA polymerase subunit family.</text>
</comment>